<proteinExistence type="predicted"/>
<name>A0AAP8HT29_ECOLX</name>
<reference evidence="1 2" key="1">
    <citation type="submission" date="2017-12" db="EMBL/GenBank/DDBJ databases">
        <title>Rapid rising of carbapenem-resistant Enterobacteriaceae(CRE) and emergence of colistin resistance genemcr-1 in CRE in the hospital of Henan, China.</title>
        <authorList>
            <person name="Sun Q."/>
            <person name="Zhang R."/>
            <person name="Li Y."/>
            <person name="Shen Y."/>
            <person name="Zhang Y."/>
            <person name="Yang J."/>
            <person name="Shu L."/>
            <person name="Zhou H."/>
            <person name="Wang Y."/>
            <person name="Wang B."/>
            <person name="Shen Z."/>
        </authorList>
    </citation>
    <scope>NUCLEOTIDE SEQUENCE [LARGE SCALE GENOMIC DNA]</scope>
    <source>
        <strain evidence="1 2">3512</strain>
    </source>
</reference>
<dbReference type="Proteomes" id="UP000233549">
    <property type="component" value="Unassembled WGS sequence"/>
</dbReference>
<feature type="non-terminal residue" evidence="1">
    <location>
        <position position="1"/>
    </location>
</feature>
<gene>
    <name evidence="1" type="ORF">CWS33_31550</name>
</gene>
<protein>
    <submittedName>
        <fullName evidence="1">DNA adenine methylase</fullName>
    </submittedName>
</protein>
<keyword evidence="1" id="KW-0808">Transferase</keyword>
<dbReference type="EMBL" id="PITP01000908">
    <property type="protein sequence ID" value="PKD78194.1"/>
    <property type="molecule type" value="Genomic_DNA"/>
</dbReference>
<comment type="caution">
    <text evidence="1">The sequence shown here is derived from an EMBL/GenBank/DDBJ whole genome shotgun (WGS) entry which is preliminary data.</text>
</comment>
<accession>A0AAP8HT29</accession>
<dbReference type="GO" id="GO:0008168">
    <property type="term" value="F:methyltransferase activity"/>
    <property type="evidence" value="ECO:0007669"/>
    <property type="project" value="UniProtKB-KW"/>
</dbReference>
<feature type="non-terminal residue" evidence="1">
    <location>
        <position position="82"/>
    </location>
</feature>
<sequence length="82" mass="9777">NMVSHWFGASQWQLPNEADYRKLQALFSRIAAEKFQEQQLEQQLEQPHHQLVASYDSLNRKYSELLDEFKSLRRYFSVSVSV</sequence>
<evidence type="ECO:0000313" key="2">
    <source>
        <dbReference type="Proteomes" id="UP000233549"/>
    </source>
</evidence>
<dbReference type="GO" id="GO:0032259">
    <property type="term" value="P:methylation"/>
    <property type="evidence" value="ECO:0007669"/>
    <property type="project" value="UniProtKB-KW"/>
</dbReference>
<dbReference type="AlphaFoldDB" id="A0AAP8HT29"/>
<organism evidence="1 2">
    <name type="scientific">Escherichia coli</name>
    <dbReference type="NCBI Taxonomy" id="562"/>
    <lineage>
        <taxon>Bacteria</taxon>
        <taxon>Pseudomonadati</taxon>
        <taxon>Pseudomonadota</taxon>
        <taxon>Gammaproteobacteria</taxon>
        <taxon>Enterobacterales</taxon>
        <taxon>Enterobacteriaceae</taxon>
        <taxon>Escherichia</taxon>
    </lineage>
</organism>
<keyword evidence="1" id="KW-0489">Methyltransferase</keyword>
<evidence type="ECO:0000313" key="1">
    <source>
        <dbReference type="EMBL" id="PKD78194.1"/>
    </source>
</evidence>